<name>A0AAW6FIZ2_9BACT</name>
<gene>
    <name evidence="10" type="ORF">L0P03_03110</name>
    <name evidence="11" type="ORF">PN645_09525</name>
</gene>
<dbReference type="Proteomes" id="UP001199750">
    <property type="component" value="Unassembled WGS sequence"/>
</dbReference>
<feature type="domain" description="DNA methylase adenine-specific" evidence="9">
    <location>
        <begin position="235"/>
        <end position="481"/>
    </location>
</feature>
<dbReference type="GO" id="GO:0009307">
    <property type="term" value="P:DNA restriction-modification system"/>
    <property type="evidence" value="ECO:0007669"/>
    <property type="project" value="UniProtKB-KW"/>
</dbReference>
<evidence type="ECO:0000256" key="3">
    <source>
        <dbReference type="ARBA" id="ARBA00022603"/>
    </source>
</evidence>
<evidence type="ECO:0000259" key="9">
    <source>
        <dbReference type="Pfam" id="PF02384"/>
    </source>
</evidence>
<keyword evidence="8" id="KW-0175">Coiled coil</keyword>
<feature type="coiled-coil region" evidence="8">
    <location>
        <begin position="460"/>
        <end position="487"/>
    </location>
</feature>
<dbReference type="GO" id="GO:0009007">
    <property type="term" value="F:site-specific DNA-methyltransferase (adenine-specific) activity"/>
    <property type="evidence" value="ECO:0007669"/>
    <property type="project" value="UniProtKB-EC"/>
</dbReference>
<reference evidence="11" key="2">
    <citation type="submission" date="2023-01" db="EMBL/GenBank/DDBJ databases">
        <title>Human gut microbiome strain richness.</title>
        <authorList>
            <person name="Chen-Liaw A."/>
        </authorList>
    </citation>
    <scope>NUCLEOTIDE SEQUENCE</scope>
    <source>
        <strain evidence="11">RTP21484st1_B7_RTP21484_190118</strain>
    </source>
</reference>
<evidence type="ECO:0000313" key="12">
    <source>
        <dbReference type="Proteomes" id="UP001212263"/>
    </source>
</evidence>
<dbReference type="GO" id="GO:0003677">
    <property type="term" value="F:DNA binding"/>
    <property type="evidence" value="ECO:0007669"/>
    <property type="project" value="UniProtKB-KW"/>
</dbReference>
<comment type="caution">
    <text evidence="11">The sequence shown here is derived from an EMBL/GenBank/DDBJ whole genome shotgun (WGS) entry which is preliminary data.</text>
</comment>
<dbReference type="PANTHER" id="PTHR33841">
    <property type="entry name" value="DNA METHYLTRANSFERASE YEEA-RELATED"/>
    <property type="match status" value="1"/>
</dbReference>
<evidence type="ECO:0000256" key="7">
    <source>
        <dbReference type="ARBA" id="ARBA00047942"/>
    </source>
</evidence>
<dbReference type="InterPro" id="IPR003356">
    <property type="entry name" value="DNA_methylase_A-5"/>
</dbReference>
<keyword evidence="4" id="KW-0808">Transferase</keyword>
<dbReference type="GO" id="GO:0032259">
    <property type="term" value="P:methylation"/>
    <property type="evidence" value="ECO:0007669"/>
    <property type="project" value="UniProtKB-KW"/>
</dbReference>
<dbReference type="PANTHER" id="PTHR33841:SF6">
    <property type="entry name" value="TYPE II METHYLTRANSFERASE M.HINDII"/>
    <property type="match status" value="1"/>
</dbReference>
<protein>
    <recommendedName>
        <fullName evidence="2">site-specific DNA-methyltransferase (adenine-specific)</fullName>
        <ecNumber evidence="2">2.1.1.72</ecNumber>
    </recommendedName>
</protein>
<reference evidence="10" key="1">
    <citation type="submission" date="2022-01" db="EMBL/GenBank/DDBJ databases">
        <title>Collection of gut derived symbiotic bacterial strains cultured from healthy donors.</title>
        <authorList>
            <person name="Lin H."/>
            <person name="Kohout C."/>
            <person name="Waligurski E."/>
            <person name="Pamer E.G."/>
        </authorList>
    </citation>
    <scope>NUCLEOTIDE SEQUENCE</scope>
    <source>
        <strain evidence="10">DFI.1.149</strain>
    </source>
</reference>
<sequence>MMDISNNNTWIKQFGVLPIKLNPILAEERYLMLNGGYSDFCLQSFDDSDFELDKIAWSSNVKNYVKIITDNVVIRNWYENKTETVKKDKVISNFNQFYNYIFNKSYKTESDIVPFVIDIFNQLRNITQESSDPLEALNLLFILLVSIEEDYNNIDKSIWGIDNVNLPHSFDYFVERIREGVKTAKPNLDLILRHSSGRLFQEANRNVISFNPQRDLFGGISSKLITESIAYTSIHYTPQYLARAIVENCLDNLDLNALNEISILDPSCGSSEFLIEILKQLKNRNYTGNINIKGFDNSKNAIETSRFLLNYENRTQWNHSLRIDLRVVEDSLTEEWGINDVLLMNPPFTSFELIKDKEIKATIKSVLGTFVKSGRPNQASAFFLKAINSLSENAVFGCVLPSSIFTLDIYNSLRNHISEISNFKIIGKLGNYVFEDALTDVSIIVGIKNRINFPPKLIWTKNEKGVAQEALRELRKLQANNEIAISKNSYSIYTPERFPILENNWRIISLNENKFITDLNVYIGARKLIKLQEIFTVYQGALLGTKDVFTISEDEYLGYSDEERIYFRPLLNNSAINKGCINITEYVWYPYNQNGLMIQNEVELNQITFAQKKLLPNKLKLQQRSENREEWWSLTRPRNWQFIKEKRLYSTRFGNSNSFGYDNIGDAVIIEGNAFFPKKEMSEEDLLFYLAVFSSNYFDYLLSIFSKQLAGGKWYDLGNNFIKKIPIPDVHTFSINDSEAYSKLVEIGKELSNGNTFVKTLSKNQLVKFYPELRND</sequence>
<evidence type="ECO:0000313" key="10">
    <source>
        <dbReference type="EMBL" id="MCG4958845.1"/>
    </source>
</evidence>
<dbReference type="EMBL" id="JAQMRD010000010">
    <property type="protein sequence ID" value="MDB9223242.1"/>
    <property type="molecule type" value="Genomic_DNA"/>
</dbReference>
<dbReference type="GO" id="GO:0008170">
    <property type="term" value="F:N-methyltransferase activity"/>
    <property type="evidence" value="ECO:0007669"/>
    <property type="project" value="InterPro"/>
</dbReference>
<evidence type="ECO:0000256" key="5">
    <source>
        <dbReference type="ARBA" id="ARBA00022747"/>
    </source>
</evidence>
<evidence type="ECO:0000256" key="4">
    <source>
        <dbReference type="ARBA" id="ARBA00022679"/>
    </source>
</evidence>
<proteinExistence type="inferred from homology"/>
<dbReference type="Gene3D" id="3.40.50.150">
    <property type="entry name" value="Vaccinia Virus protein VP39"/>
    <property type="match status" value="1"/>
</dbReference>
<dbReference type="EC" id="2.1.1.72" evidence="2"/>
<dbReference type="InterPro" id="IPR029063">
    <property type="entry name" value="SAM-dependent_MTases_sf"/>
</dbReference>
<evidence type="ECO:0000256" key="1">
    <source>
        <dbReference type="ARBA" id="ARBA00006594"/>
    </source>
</evidence>
<evidence type="ECO:0000313" key="11">
    <source>
        <dbReference type="EMBL" id="MDB9223242.1"/>
    </source>
</evidence>
<evidence type="ECO:0000256" key="8">
    <source>
        <dbReference type="SAM" id="Coils"/>
    </source>
</evidence>
<keyword evidence="5" id="KW-0680">Restriction system</keyword>
<evidence type="ECO:0000256" key="2">
    <source>
        <dbReference type="ARBA" id="ARBA00011900"/>
    </source>
</evidence>
<accession>A0AAW6FIZ2</accession>
<evidence type="ECO:0000256" key="6">
    <source>
        <dbReference type="ARBA" id="ARBA00023125"/>
    </source>
</evidence>
<dbReference type="InterPro" id="IPR050953">
    <property type="entry name" value="N4_N6_ade-DNA_methylase"/>
</dbReference>
<organism evidence="11 12">
    <name type="scientific">Odoribacter splanchnicus</name>
    <dbReference type="NCBI Taxonomy" id="28118"/>
    <lineage>
        <taxon>Bacteria</taxon>
        <taxon>Pseudomonadati</taxon>
        <taxon>Bacteroidota</taxon>
        <taxon>Bacteroidia</taxon>
        <taxon>Bacteroidales</taxon>
        <taxon>Odoribacteraceae</taxon>
        <taxon>Odoribacter</taxon>
    </lineage>
</organism>
<dbReference type="AlphaFoldDB" id="A0AAW6FIZ2"/>
<keyword evidence="6" id="KW-0238">DNA-binding</keyword>
<dbReference type="Pfam" id="PF02384">
    <property type="entry name" value="N6_Mtase"/>
    <property type="match status" value="1"/>
</dbReference>
<dbReference type="PRINTS" id="PR00507">
    <property type="entry name" value="N12N6MTFRASE"/>
</dbReference>
<comment type="catalytic activity">
    <reaction evidence="7">
        <text>a 2'-deoxyadenosine in DNA + S-adenosyl-L-methionine = an N(6)-methyl-2'-deoxyadenosine in DNA + S-adenosyl-L-homocysteine + H(+)</text>
        <dbReference type="Rhea" id="RHEA:15197"/>
        <dbReference type="Rhea" id="RHEA-COMP:12418"/>
        <dbReference type="Rhea" id="RHEA-COMP:12419"/>
        <dbReference type="ChEBI" id="CHEBI:15378"/>
        <dbReference type="ChEBI" id="CHEBI:57856"/>
        <dbReference type="ChEBI" id="CHEBI:59789"/>
        <dbReference type="ChEBI" id="CHEBI:90615"/>
        <dbReference type="ChEBI" id="CHEBI:90616"/>
        <dbReference type="EC" id="2.1.1.72"/>
    </reaction>
</comment>
<comment type="similarity">
    <text evidence="1">Belongs to the N(4)/N(6)-methyltransferase family.</text>
</comment>
<dbReference type="RefSeq" id="WP_217774296.1">
    <property type="nucleotide sequence ID" value="NZ_JADMUD010000009.1"/>
</dbReference>
<keyword evidence="3 11" id="KW-0489">Methyltransferase</keyword>
<dbReference type="EMBL" id="JAKNDN010000005">
    <property type="protein sequence ID" value="MCG4958845.1"/>
    <property type="molecule type" value="Genomic_DNA"/>
</dbReference>
<dbReference type="Proteomes" id="UP001212263">
    <property type="component" value="Unassembled WGS sequence"/>
</dbReference>
<dbReference type="SUPFAM" id="SSF53335">
    <property type="entry name" value="S-adenosyl-L-methionine-dependent methyltransferases"/>
    <property type="match status" value="1"/>
</dbReference>